<protein>
    <recommendedName>
        <fullName evidence="3">Outer membrane protein beta-barrel domain-containing protein</fullName>
    </recommendedName>
</protein>
<dbReference type="RefSeq" id="WP_115566019.1">
    <property type="nucleotide sequence ID" value="NZ_QRGR01000013.1"/>
</dbReference>
<proteinExistence type="predicted"/>
<organism evidence="1 2">
    <name type="scientific">Pontibacter diazotrophicus</name>
    <dbReference type="NCBI Taxonomy" id="1400979"/>
    <lineage>
        <taxon>Bacteria</taxon>
        <taxon>Pseudomonadati</taxon>
        <taxon>Bacteroidota</taxon>
        <taxon>Cytophagia</taxon>
        <taxon>Cytophagales</taxon>
        <taxon>Hymenobacteraceae</taxon>
        <taxon>Pontibacter</taxon>
    </lineage>
</organism>
<accession>A0A3D8LB28</accession>
<dbReference type="EMBL" id="QRGR01000013">
    <property type="protein sequence ID" value="RDV14608.1"/>
    <property type="molecule type" value="Genomic_DNA"/>
</dbReference>
<evidence type="ECO:0000313" key="2">
    <source>
        <dbReference type="Proteomes" id="UP000256708"/>
    </source>
</evidence>
<comment type="caution">
    <text evidence="1">The sequence shown here is derived from an EMBL/GenBank/DDBJ whole genome shotgun (WGS) entry which is preliminary data.</text>
</comment>
<dbReference type="OrthoDB" id="960141at2"/>
<gene>
    <name evidence="1" type="ORF">DXT99_13115</name>
</gene>
<keyword evidence="2" id="KW-1185">Reference proteome</keyword>
<name>A0A3D8LB28_9BACT</name>
<sequence>MKYLIIFTILLLILFSASGQDKKDLTISVSGGLLTGPYYNEAAPYLFGGVDFDYHLSGRHVLAANFIGGYHTYYEDEPPNIPVRVTYSDGNNATAEYTTFSVMYKYKILHNNAISIVTGVGAGIVTQSLEYPSSNGNTTYRTTTSWSTLVFPVSLDLNFMISEHWQAGLKGGFIIHPDFPILALYAGPKLSYTIK</sequence>
<dbReference type="AlphaFoldDB" id="A0A3D8LB28"/>
<dbReference type="Proteomes" id="UP000256708">
    <property type="component" value="Unassembled WGS sequence"/>
</dbReference>
<reference evidence="2" key="1">
    <citation type="submission" date="2018-08" db="EMBL/GenBank/DDBJ databases">
        <authorList>
            <person name="Liu Z.-W."/>
            <person name="Du Z.-J."/>
        </authorList>
    </citation>
    <scope>NUCLEOTIDE SEQUENCE [LARGE SCALE GENOMIC DNA]</scope>
    <source>
        <strain evidence="2">H4X</strain>
    </source>
</reference>
<evidence type="ECO:0000313" key="1">
    <source>
        <dbReference type="EMBL" id="RDV14608.1"/>
    </source>
</evidence>
<evidence type="ECO:0008006" key="3">
    <source>
        <dbReference type="Google" id="ProtNLM"/>
    </source>
</evidence>